<feature type="region of interest" description="Disordered" evidence="7">
    <location>
        <begin position="646"/>
        <end position="667"/>
    </location>
</feature>
<keyword evidence="5 8" id="KW-1133">Transmembrane helix</keyword>
<keyword evidence="12" id="KW-1185">Reference proteome</keyword>
<evidence type="ECO:0000256" key="5">
    <source>
        <dbReference type="ARBA" id="ARBA00022989"/>
    </source>
</evidence>
<feature type="domain" description="Protein kinase" evidence="10">
    <location>
        <begin position="690"/>
        <end position="977"/>
    </location>
</feature>
<feature type="transmembrane region" description="Helical" evidence="8">
    <location>
        <begin position="566"/>
        <end position="587"/>
    </location>
</feature>
<keyword evidence="4" id="KW-0677">Repeat</keyword>
<dbReference type="InterPro" id="IPR011009">
    <property type="entry name" value="Kinase-like_dom_sf"/>
</dbReference>
<evidence type="ECO:0000256" key="7">
    <source>
        <dbReference type="SAM" id="MobiDB-lite"/>
    </source>
</evidence>
<dbReference type="Pfam" id="PF13855">
    <property type="entry name" value="LRR_8"/>
    <property type="match status" value="1"/>
</dbReference>
<proteinExistence type="predicted"/>
<dbReference type="Pfam" id="PF08263">
    <property type="entry name" value="LRRNT_2"/>
    <property type="match status" value="1"/>
</dbReference>
<evidence type="ECO:0000256" key="6">
    <source>
        <dbReference type="ARBA" id="ARBA00023136"/>
    </source>
</evidence>
<evidence type="ECO:0000256" key="1">
    <source>
        <dbReference type="ARBA" id="ARBA00004370"/>
    </source>
</evidence>
<keyword evidence="6 8" id="KW-0472">Membrane</keyword>
<dbReference type="InterPro" id="IPR000719">
    <property type="entry name" value="Prot_kinase_dom"/>
</dbReference>
<dbReference type="SUPFAM" id="SSF56112">
    <property type="entry name" value="Protein kinase-like (PK-like)"/>
    <property type="match status" value="1"/>
</dbReference>
<evidence type="ECO:0000256" key="8">
    <source>
        <dbReference type="SAM" id="Phobius"/>
    </source>
</evidence>
<evidence type="ECO:0000256" key="2">
    <source>
        <dbReference type="ARBA" id="ARBA00022614"/>
    </source>
</evidence>
<feature type="compositionally biased region" description="Polar residues" evidence="7">
    <location>
        <begin position="646"/>
        <end position="664"/>
    </location>
</feature>
<feature type="signal peptide" evidence="9">
    <location>
        <begin position="1"/>
        <end position="18"/>
    </location>
</feature>
<keyword evidence="3 8" id="KW-0812">Transmembrane</keyword>
<dbReference type="PANTHER" id="PTHR48003">
    <property type="entry name" value="OS07G0626500 PROTEIN"/>
    <property type="match status" value="1"/>
</dbReference>
<comment type="caution">
    <text evidence="11">The sequence shown here is derived from an EMBL/GenBank/DDBJ whole genome shotgun (WGS) entry which is preliminary data.</text>
</comment>
<comment type="subcellular location">
    <subcellularLocation>
        <location evidence="1">Membrane</location>
    </subcellularLocation>
</comment>
<evidence type="ECO:0000256" key="3">
    <source>
        <dbReference type="ARBA" id="ARBA00022692"/>
    </source>
</evidence>
<evidence type="ECO:0000259" key="10">
    <source>
        <dbReference type="PROSITE" id="PS50011"/>
    </source>
</evidence>
<keyword evidence="2" id="KW-0433">Leucine-rich repeat</keyword>
<dbReference type="InterPro" id="IPR001611">
    <property type="entry name" value="Leu-rich_rpt"/>
</dbReference>
<sequence>MQPAICFVLLFLVELAKGSLDLDALLELKKGVLKDPSGKVLSSWDSKSLGPNGCPQNWYGISCSDGHVTSIELNDVGLVGTLDFAAISGLKMLHNLSVANNQLSGNITEEIGLIISLEFLDLSKNMFSGSIPSKLTSLKNLVSLNLSFNSLDGTVPAGFASLEKLKYLDLHSNAFSNDIMLLLASLGDIEYVDLSSNKFVGSLDLQAGNSSFVSSVQYLNISHNNLAGELFPHDGMPYFDSLEVFDASNNQLTGTIPSFNFVVSLRILRLGNNQLSGSLPEALLEESSMILSELDLSQNQLAGPIGSISAVNLKLLNLSYNLLSGPLPVKVGRCAIIDLSNNRLTGNVSRIQGWGNYVEVVVLSSNALTGSLPNQTSLFLRLTSLKISNNSLEDVLPTILGTYLELKTIDLSVNQLSGTLLPTLFNSTKLTDINVSFNKFTGNVPILAFNSENLSLISLDVSHNALSGRLPPGLDKFPDMVNLDLSDNKFEGGLPNDLSDKLEFFNVSNNNLSGLVPQNLWRFPDSSFHPGNPLLVLPKHVEAPSEGDSTLNLRSHGFHMKSTIRAALIAGLICSISVIALLTLIIYRKIHQRDGVKDDMKGTKEKKGLSLSDIECGHDTRDHAVAVSTVENEPLSSSISVMSSANLSPSKAQDQSKSPNSLRVSSPDKLAGDLHLLDNSLKFTAEELSCAPAEAVGRSCHGTLYKAMLGSGQVLAVKWLKEGIVKGKKEFAREAKKLGSIRHPNLVSLQGYYWGPKEHERLLLSNYIDAPCLALYLLRKDAEPCKLHPLSLDERLKISVDVARCLNYLHHESAIPHGNLKSTNVLIDTSNVNALLTDYSLHRLMTSAGTAEQVLNAGALGYRPPEFASTSKPCPSLKSDVYAFGVILLELLTGRSSAEIVTGNSQVLDLTEWARLLAIQNRSIECFDPFLLGKQSNEGVHTIVLDNMLQVALRCILPADERPDIKLVFEQLCSIAQ</sequence>
<evidence type="ECO:0000256" key="4">
    <source>
        <dbReference type="ARBA" id="ARBA00022737"/>
    </source>
</evidence>
<evidence type="ECO:0000313" key="11">
    <source>
        <dbReference type="EMBL" id="MCD7459011.1"/>
    </source>
</evidence>
<reference evidence="11 12" key="1">
    <citation type="journal article" date="2021" name="BMC Genomics">
        <title>Datura genome reveals duplications of psychoactive alkaloid biosynthetic genes and high mutation rate following tissue culture.</title>
        <authorList>
            <person name="Rajewski A."/>
            <person name="Carter-House D."/>
            <person name="Stajich J."/>
            <person name="Litt A."/>
        </authorList>
    </citation>
    <scope>NUCLEOTIDE SEQUENCE [LARGE SCALE GENOMIC DNA]</scope>
    <source>
        <strain evidence="11">AR-01</strain>
    </source>
</reference>
<dbReference type="Pfam" id="PF07714">
    <property type="entry name" value="PK_Tyr_Ser-Thr"/>
    <property type="match status" value="1"/>
</dbReference>
<dbReference type="PANTHER" id="PTHR48003:SF3">
    <property type="entry name" value="LEUCINE-RICH REPEAT PROTEIN KINASE FAMILY PROTEIN"/>
    <property type="match status" value="1"/>
</dbReference>
<dbReference type="Proteomes" id="UP000823775">
    <property type="component" value="Unassembled WGS sequence"/>
</dbReference>
<dbReference type="Pfam" id="PF00560">
    <property type="entry name" value="LRR_1"/>
    <property type="match status" value="4"/>
</dbReference>
<dbReference type="SUPFAM" id="SSF52058">
    <property type="entry name" value="L domain-like"/>
    <property type="match status" value="1"/>
</dbReference>
<dbReference type="PROSITE" id="PS50011">
    <property type="entry name" value="PROTEIN_KINASE_DOM"/>
    <property type="match status" value="1"/>
</dbReference>
<evidence type="ECO:0000313" key="12">
    <source>
        <dbReference type="Proteomes" id="UP000823775"/>
    </source>
</evidence>
<dbReference type="InterPro" id="IPR053059">
    <property type="entry name" value="Inactive_SerThr-Kinase_ABA"/>
</dbReference>
<keyword evidence="9" id="KW-0732">Signal</keyword>
<dbReference type="EMBL" id="JACEIK010000555">
    <property type="protein sequence ID" value="MCD7459011.1"/>
    <property type="molecule type" value="Genomic_DNA"/>
</dbReference>
<feature type="chain" id="PRO_5047253115" description="Protein kinase domain-containing protein" evidence="9">
    <location>
        <begin position="19"/>
        <end position="977"/>
    </location>
</feature>
<gene>
    <name evidence="11" type="ORF">HAX54_039807</name>
</gene>
<dbReference type="Gene3D" id="3.80.10.10">
    <property type="entry name" value="Ribonuclease Inhibitor"/>
    <property type="match status" value="3"/>
</dbReference>
<dbReference type="InterPro" id="IPR032675">
    <property type="entry name" value="LRR_dom_sf"/>
</dbReference>
<dbReference type="InterPro" id="IPR001245">
    <property type="entry name" value="Ser-Thr/Tyr_kinase_cat_dom"/>
</dbReference>
<accession>A0ABS8SJD1</accession>
<protein>
    <recommendedName>
        <fullName evidence="10">Protein kinase domain-containing protein</fullName>
    </recommendedName>
</protein>
<dbReference type="Gene3D" id="3.30.200.20">
    <property type="entry name" value="Phosphorylase Kinase, domain 1"/>
    <property type="match status" value="1"/>
</dbReference>
<name>A0ABS8SJD1_DATST</name>
<organism evidence="11 12">
    <name type="scientific">Datura stramonium</name>
    <name type="common">Jimsonweed</name>
    <name type="synonym">Common thornapple</name>
    <dbReference type="NCBI Taxonomy" id="4076"/>
    <lineage>
        <taxon>Eukaryota</taxon>
        <taxon>Viridiplantae</taxon>
        <taxon>Streptophyta</taxon>
        <taxon>Embryophyta</taxon>
        <taxon>Tracheophyta</taxon>
        <taxon>Spermatophyta</taxon>
        <taxon>Magnoliopsida</taxon>
        <taxon>eudicotyledons</taxon>
        <taxon>Gunneridae</taxon>
        <taxon>Pentapetalae</taxon>
        <taxon>asterids</taxon>
        <taxon>lamiids</taxon>
        <taxon>Solanales</taxon>
        <taxon>Solanaceae</taxon>
        <taxon>Solanoideae</taxon>
        <taxon>Datureae</taxon>
        <taxon>Datura</taxon>
    </lineage>
</organism>
<dbReference type="SUPFAM" id="SSF52047">
    <property type="entry name" value="RNI-like"/>
    <property type="match status" value="1"/>
</dbReference>
<evidence type="ECO:0000256" key="9">
    <source>
        <dbReference type="SAM" id="SignalP"/>
    </source>
</evidence>
<dbReference type="Gene3D" id="1.10.510.10">
    <property type="entry name" value="Transferase(Phosphotransferase) domain 1"/>
    <property type="match status" value="1"/>
</dbReference>
<dbReference type="InterPro" id="IPR013210">
    <property type="entry name" value="LRR_N_plant-typ"/>
</dbReference>